<gene>
    <name evidence="1" type="ORF">C0197_02965</name>
</gene>
<dbReference type="SUPFAM" id="SSF117396">
    <property type="entry name" value="TM1631-like"/>
    <property type="match status" value="1"/>
</dbReference>
<proteinExistence type="predicted"/>
<organism evidence="1 2">
    <name type="scientific">Caldimicrobium thiodismutans</name>
    <dbReference type="NCBI Taxonomy" id="1653476"/>
    <lineage>
        <taxon>Bacteria</taxon>
        <taxon>Pseudomonadati</taxon>
        <taxon>Thermodesulfobacteriota</taxon>
        <taxon>Thermodesulfobacteria</taxon>
        <taxon>Thermodesulfobacteriales</taxon>
        <taxon>Thermodesulfobacteriaceae</taxon>
        <taxon>Caldimicrobium</taxon>
    </lineage>
</organism>
<comment type="caution">
    <text evidence="1">The sequence shown here is derived from an EMBL/GenBank/DDBJ whole genome shotgun (WGS) entry which is preliminary data.</text>
</comment>
<dbReference type="Proteomes" id="UP000235731">
    <property type="component" value="Unassembled WGS sequence"/>
</dbReference>
<dbReference type="PANTHER" id="PTHR30348:SF4">
    <property type="entry name" value="DUF72 DOMAIN-CONTAINING PROTEIN"/>
    <property type="match status" value="1"/>
</dbReference>
<sequence>MKYYIGTSGWSYYSFKGLFYPPELKPKDWLKFYSTYLNTVEINATFYRTPRPSTFIKWYEETPPHFVFSVKAPKIITHIKRLKEVEEPLQAFLKSISPLKEKAGVLLFQLPPSLPYEKNLIEAFLKLLPVDKYRCVIEIRHQSFHNEEFIQLLKSYGVCLCFSDCGKRYPSWYEVQTVDFLYLRLHGSPELYVSNYEEEDLEKIVQLIHRFKVKEVFVYFDNTARGYAITNALTLQEKLKNKVNNITTSGTKDF</sequence>
<name>A0A2N7PJY7_9BACT</name>
<dbReference type="PANTHER" id="PTHR30348">
    <property type="entry name" value="UNCHARACTERIZED PROTEIN YECE"/>
    <property type="match status" value="1"/>
</dbReference>
<accession>A0A2N7PJY7</accession>
<reference evidence="1 2" key="1">
    <citation type="submission" date="2018-01" db="EMBL/GenBank/DDBJ databases">
        <title>Metagenomic assembled genomes from two thermal pools in the Uzon Caldera, Kamchatka, Russia.</title>
        <authorList>
            <person name="Wilkins L."/>
            <person name="Ettinger C."/>
        </authorList>
    </citation>
    <scope>NUCLEOTIDE SEQUENCE [LARGE SCALE GENOMIC DNA]</scope>
    <source>
        <strain evidence="1">ZAV-15</strain>
    </source>
</reference>
<evidence type="ECO:0000313" key="1">
    <source>
        <dbReference type="EMBL" id="PMP63302.1"/>
    </source>
</evidence>
<protein>
    <submittedName>
        <fullName evidence="1">DUF72 domain-containing protein</fullName>
    </submittedName>
</protein>
<dbReference type="Pfam" id="PF01904">
    <property type="entry name" value="DUF72"/>
    <property type="match status" value="1"/>
</dbReference>
<dbReference type="EMBL" id="PNIE01000040">
    <property type="protein sequence ID" value="PMP63302.1"/>
    <property type="molecule type" value="Genomic_DNA"/>
</dbReference>
<dbReference type="Gene3D" id="3.20.20.410">
    <property type="entry name" value="Protein of unknown function UPF0759"/>
    <property type="match status" value="1"/>
</dbReference>
<dbReference type="InterPro" id="IPR036520">
    <property type="entry name" value="UPF0759_sf"/>
</dbReference>
<dbReference type="InterPro" id="IPR002763">
    <property type="entry name" value="DUF72"/>
</dbReference>
<evidence type="ECO:0000313" key="2">
    <source>
        <dbReference type="Proteomes" id="UP000235731"/>
    </source>
</evidence>
<dbReference type="AlphaFoldDB" id="A0A2N7PJY7"/>